<organism evidence="2 3">
    <name type="scientific">Portunus trituberculatus</name>
    <name type="common">Swimming crab</name>
    <name type="synonym">Neptunus trituberculatus</name>
    <dbReference type="NCBI Taxonomy" id="210409"/>
    <lineage>
        <taxon>Eukaryota</taxon>
        <taxon>Metazoa</taxon>
        <taxon>Ecdysozoa</taxon>
        <taxon>Arthropoda</taxon>
        <taxon>Crustacea</taxon>
        <taxon>Multicrustacea</taxon>
        <taxon>Malacostraca</taxon>
        <taxon>Eumalacostraca</taxon>
        <taxon>Eucarida</taxon>
        <taxon>Decapoda</taxon>
        <taxon>Pleocyemata</taxon>
        <taxon>Brachyura</taxon>
        <taxon>Eubrachyura</taxon>
        <taxon>Portunoidea</taxon>
        <taxon>Portunidae</taxon>
        <taxon>Portuninae</taxon>
        <taxon>Portunus</taxon>
    </lineage>
</organism>
<accession>A0A5B7HIS4</accession>
<keyword evidence="3" id="KW-1185">Reference proteome</keyword>
<protein>
    <submittedName>
        <fullName evidence="2">Uncharacterized protein</fullName>
    </submittedName>
</protein>
<name>A0A5B7HIS4_PORTR</name>
<sequence>MLRHSTLLPSRPHLFNHHRSPPRTADNLATHNSPHKTSDVLNPSPLLPLNHHFPLFLLIPSHQHIHPHRHSIQVIVSQPPTPLTASPLTPPPPPTPTRTPHPPISME</sequence>
<evidence type="ECO:0000256" key="1">
    <source>
        <dbReference type="SAM" id="MobiDB-lite"/>
    </source>
</evidence>
<dbReference type="AlphaFoldDB" id="A0A5B7HIS4"/>
<evidence type="ECO:0000313" key="2">
    <source>
        <dbReference type="EMBL" id="MPC69157.1"/>
    </source>
</evidence>
<evidence type="ECO:0000313" key="3">
    <source>
        <dbReference type="Proteomes" id="UP000324222"/>
    </source>
</evidence>
<feature type="compositionally biased region" description="Pro residues" evidence="1">
    <location>
        <begin position="88"/>
        <end position="107"/>
    </location>
</feature>
<feature type="region of interest" description="Disordered" evidence="1">
    <location>
        <begin position="78"/>
        <end position="107"/>
    </location>
</feature>
<reference evidence="2 3" key="1">
    <citation type="submission" date="2019-05" db="EMBL/GenBank/DDBJ databases">
        <title>Another draft genome of Portunus trituberculatus and its Hox gene families provides insights of decapod evolution.</title>
        <authorList>
            <person name="Jeong J.-H."/>
            <person name="Song I."/>
            <person name="Kim S."/>
            <person name="Choi T."/>
            <person name="Kim D."/>
            <person name="Ryu S."/>
            <person name="Kim W."/>
        </authorList>
    </citation>
    <scope>NUCLEOTIDE SEQUENCE [LARGE SCALE GENOMIC DNA]</scope>
    <source>
        <tissue evidence="2">Muscle</tissue>
    </source>
</reference>
<gene>
    <name evidence="2" type="ORF">E2C01_063372</name>
</gene>
<feature type="region of interest" description="Disordered" evidence="1">
    <location>
        <begin position="1"/>
        <end position="44"/>
    </location>
</feature>
<dbReference type="EMBL" id="VSRR010028951">
    <property type="protein sequence ID" value="MPC69157.1"/>
    <property type="molecule type" value="Genomic_DNA"/>
</dbReference>
<comment type="caution">
    <text evidence="2">The sequence shown here is derived from an EMBL/GenBank/DDBJ whole genome shotgun (WGS) entry which is preliminary data.</text>
</comment>
<proteinExistence type="predicted"/>
<dbReference type="Proteomes" id="UP000324222">
    <property type="component" value="Unassembled WGS sequence"/>
</dbReference>